<comment type="caution">
    <text evidence="1">The sequence shown here is derived from an EMBL/GenBank/DDBJ whole genome shotgun (WGS) entry which is preliminary data.</text>
</comment>
<name>A0A0C2IXY9_THEKT</name>
<accession>A0A0C2IXY9</accession>
<organism evidence="1 2">
    <name type="scientific">Thelohanellus kitauei</name>
    <name type="common">Myxosporean</name>
    <dbReference type="NCBI Taxonomy" id="669202"/>
    <lineage>
        <taxon>Eukaryota</taxon>
        <taxon>Metazoa</taxon>
        <taxon>Cnidaria</taxon>
        <taxon>Myxozoa</taxon>
        <taxon>Myxosporea</taxon>
        <taxon>Bivalvulida</taxon>
        <taxon>Platysporina</taxon>
        <taxon>Myxobolidae</taxon>
        <taxon>Thelohanellus</taxon>
    </lineage>
</organism>
<dbReference type="AlphaFoldDB" id="A0A0C2IXY9"/>
<dbReference type="Proteomes" id="UP000031668">
    <property type="component" value="Unassembled WGS sequence"/>
</dbReference>
<reference evidence="1 2" key="1">
    <citation type="journal article" date="2014" name="Genome Biol. Evol.">
        <title>The genome of the myxosporean Thelohanellus kitauei shows adaptations to nutrient acquisition within its fish host.</title>
        <authorList>
            <person name="Yang Y."/>
            <person name="Xiong J."/>
            <person name="Zhou Z."/>
            <person name="Huo F."/>
            <person name="Miao W."/>
            <person name="Ran C."/>
            <person name="Liu Y."/>
            <person name="Zhang J."/>
            <person name="Feng J."/>
            <person name="Wang M."/>
            <person name="Wang M."/>
            <person name="Wang L."/>
            <person name="Yao B."/>
        </authorList>
    </citation>
    <scope>NUCLEOTIDE SEQUENCE [LARGE SCALE GENOMIC DNA]</scope>
    <source>
        <strain evidence="1">Wuqing</strain>
    </source>
</reference>
<evidence type="ECO:0000313" key="2">
    <source>
        <dbReference type="Proteomes" id="UP000031668"/>
    </source>
</evidence>
<gene>
    <name evidence="1" type="ORF">RF11_03679</name>
</gene>
<evidence type="ECO:0000313" key="1">
    <source>
        <dbReference type="EMBL" id="KII70249.1"/>
    </source>
</evidence>
<keyword evidence="2" id="KW-1185">Reference proteome</keyword>
<protein>
    <submittedName>
        <fullName evidence="1">Uncharacterized protein</fullName>
    </submittedName>
</protein>
<sequence>MLHDICRLFYDLLINVGNGCGEEHQRLFEHIKDVFLSQLAAKHFGDKRPVIVDTCASIRGRKSHINVNETNEAVRVICFSMTRVTEVQKYSVTQKEPLAMVFADSTMKLMNDDLTINLREIQQPLVVDMAEKTTWKWFKDLGFACAVMISTNEPKKNDEACELGGNDSISLAHSLTHSITLLILILAKRSDHNDTI</sequence>
<dbReference type="EMBL" id="JWZT01002124">
    <property type="protein sequence ID" value="KII70249.1"/>
    <property type="molecule type" value="Genomic_DNA"/>
</dbReference>
<proteinExistence type="predicted"/>